<organism evidence="1 2">
    <name type="scientific">Acinetobacter baumannii</name>
    <dbReference type="NCBI Taxonomy" id="470"/>
    <lineage>
        <taxon>Bacteria</taxon>
        <taxon>Pseudomonadati</taxon>
        <taxon>Pseudomonadota</taxon>
        <taxon>Gammaproteobacteria</taxon>
        <taxon>Moraxellales</taxon>
        <taxon>Moraxellaceae</taxon>
        <taxon>Acinetobacter</taxon>
        <taxon>Acinetobacter calcoaceticus/baumannii complex</taxon>
    </lineage>
</organism>
<dbReference type="SUPFAM" id="SSF81901">
    <property type="entry name" value="HCP-like"/>
    <property type="match status" value="1"/>
</dbReference>
<gene>
    <name evidence="1" type="ORF">CV954_013670</name>
</gene>
<evidence type="ECO:0000313" key="1">
    <source>
        <dbReference type="EMBL" id="PQL82106.1"/>
    </source>
</evidence>
<dbReference type="PANTHER" id="PTHR11102">
    <property type="entry name" value="SEL-1-LIKE PROTEIN"/>
    <property type="match status" value="1"/>
</dbReference>
<protein>
    <submittedName>
        <fullName evidence="1">Sel1 repeat family protein</fullName>
    </submittedName>
</protein>
<dbReference type="AlphaFoldDB" id="A0AA44XQL0"/>
<accession>A0AA44XQL0</accession>
<dbReference type="InterPro" id="IPR011990">
    <property type="entry name" value="TPR-like_helical_dom_sf"/>
</dbReference>
<sequence length="244" mass="27408">MRDNMKIFLSIFIFSTLTLVGCDSSNIKVKSSNSELSKYEKDAENGDPVAQYNMGVVYQQGLNGEKVDLDKAVYWFEKAAKQGEEDAKYNLGVIYISDNSKYRNVKKAMEIFLEGMDKNDAESINQLGIIYKDGIDTSVDYTKALSLFKQAANLGSNSAQFNLGIMYFKGQGVKQDFTEARKWFERAYQTGENIDAAYTLAGMYYEGRGSKDIEKALNLYQFAADHGDQEAAKNIEIIKKECGC</sequence>
<dbReference type="Pfam" id="PF08238">
    <property type="entry name" value="Sel1"/>
    <property type="match status" value="5"/>
</dbReference>
<reference evidence="1 2" key="1">
    <citation type="submission" date="2018-02" db="EMBL/GenBank/DDBJ databases">
        <title>Acinetobacter baumanii whole genome sequence.</title>
        <authorList>
            <person name="Qasim Z.J."/>
        </authorList>
    </citation>
    <scope>NUCLEOTIDE SEQUENCE [LARGE SCALE GENOMIC DNA]</scope>
    <source>
        <strain evidence="1 2">ZQ8</strain>
    </source>
</reference>
<dbReference type="InterPro" id="IPR006597">
    <property type="entry name" value="Sel1-like"/>
</dbReference>
<dbReference type="PROSITE" id="PS51257">
    <property type="entry name" value="PROKAR_LIPOPROTEIN"/>
    <property type="match status" value="1"/>
</dbReference>
<dbReference type="EMBL" id="PHJU02000030">
    <property type="protein sequence ID" value="PQL82106.1"/>
    <property type="molecule type" value="Genomic_DNA"/>
</dbReference>
<dbReference type="SMART" id="SM00671">
    <property type="entry name" value="SEL1"/>
    <property type="match status" value="5"/>
</dbReference>
<comment type="caution">
    <text evidence="1">The sequence shown here is derived from an EMBL/GenBank/DDBJ whole genome shotgun (WGS) entry which is preliminary data.</text>
</comment>
<dbReference type="Proteomes" id="UP000233757">
    <property type="component" value="Unassembled WGS sequence"/>
</dbReference>
<proteinExistence type="predicted"/>
<dbReference type="Gene3D" id="1.25.40.10">
    <property type="entry name" value="Tetratricopeptide repeat domain"/>
    <property type="match status" value="2"/>
</dbReference>
<evidence type="ECO:0000313" key="2">
    <source>
        <dbReference type="Proteomes" id="UP000233757"/>
    </source>
</evidence>
<dbReference type="InterPro" id="IPR050767">
    <property type="entry name" value="Sel1_AlgK"/>
</dbReference>
<dbReference type="PANTHER" id="PTHR11102:SF160">
    <property type="entry name" value="ERAD-ASSOCIATED E3 UBIQUITIN-PROTEIN LIGASE COMPONENT HRD3"/>
    <property type="match status" value="1"/>
</dbReference>
<name>A0AA44XQL0_ACIBA</name>